<dbReference type="Proteomes" id="UP001142055">
    <property type="component" value="Chromosome 4"/>
</dbReference>
<organism evidence="7 8">
    <name type="scientific">Blomia tropicalis</name>
    <name type="common">Mite</name>
    <dbReference type="NCBI Taxonomy" id="40697"/>
    <lineage>
        <taxon>Eukaryota</taxon>
        <taxon>Metazoa</taxon>
        <taxon>Ecdysozoa</taxon>
        <taxon>Arthropoda</taxon>
        <taxon>Chelicerata</taxon>
        <taxon>Arachnida</taxon>
        <taxon>Acari</taxon>
        <taxon>Acariformes</taxon>
        <taxon>Sarcoptiformes</taxon>
        <taxon>Astigmata</taxon>
        <taxon>Glycyphagoidea</taxon>
        <taxon>Echimyopodidae</taxon>
        <taxon>Blomia</taxon>
    </lineage>
</organism>
<comment type="subcellular location">
    <subcellularLocation>
        <location evidence="1">Secreted</location>
    </subcellularLocation>
</comment>
<dbReference type="Pfam" id="PF00151">
    <property type="entry name" value="Lipase"/>
    <property type="match status" value="1"/>
</dbReference>
<evidence type="ECO:0000256" key="3">
    <source>
        <dbReference type="ARBA" id="ARBA00022525"/>
    </source>
</evidence>
<feature type="signal peptide" evidence="5">
    <location>
        <begin position="1"/>
        <end position="17"/>
    </location>
</feature>
<sequence length="377" mass="42230">MNLCLFITLLLTLTVSGSIINYNNDDDDAQMWLDIDLSIRNIGSRMNMNDTETNNIFTDKICFPDIGCFTRSGPMKHTTFLPQSPETIGTKFYVYHVSNPKLEHEIDPHHLQTSPTSMISNGKRLAFIIHGFGNSYTTERLVSIKDSLLSNTDDIETVIMVDWKRGAAKPNYIEASVNTQVVGRQITFMVNQMKNVLKLDPKNVYLIGFSLGAQVAGFAGKYSQTEYGWKYGRISGLDAAAPLFEKYPGSFLTKDDAIFVDAIHTSAGHNLIHGEIGFIEPYAHVDFYPNGGHNQPMCHNLLKISCNHYASVLFFDASVSAHNVCHFMAFGHCPNWSAFTEHKCTKSDGQMGYLADHFHMNGVQYLSTTNSYPFCNI</sequence>
<dbReference type="PANTHER" id="PTHR11610:SF173">
    <property type="entry name" value="LIPASE DOMAIN-CONTAINING PROTEIN-RELATED"/>
    <property type="match status" value="1"/>
</dbReference>
<gene>
    <name evidence="7" type="ORF">RDWZM_010130</name>
</gene>
<dbReference type="OMA" id="DSACYPL"/>
<evidence type="ECO:0000313" key="7">
    <source>
        <dbReference type="EMBL" id="KAJ6215630.1"/>
    </source>
</evidence>
<evidence type="ECO:0000256" key="1">
    <source>
        <dbReference type="ARBA" id="ARBA00004613"/>
    </source>
</evidence>
<name>A0A9Q0M149_BLOTA</name>
<dbReference type="PANTHER" id="PTHR11610">
    <property type="entry name" value="LIPASE"/>
    <property type="match status" value="1"/>
</dbReference>
<dbReference type="InterPro" id="IPR029058">
    <property type="entry name" value="AB_hydrolase_fold"/>
</dbReference>
<dbReference type="PRINTS" id="PR00821">
    <property type="entry name" value="TAGLIPASE"/>
</dbReference>
<comment type="similarity">
    <text evidence="2 4">Belongs to the AB hydrolase superfamily. Lipase family.</text>
</comment>
<keyword evidence="8" id="KW-1185">Reference proteome</keyword>
<evidence type="ECO:0000256" key="2">
    <source>
        <dbReference type="ARBA" id="ARBA00010701"/>
    </source>
</evidence>
<reference evidence="7" key="1">
    <citation type="submission" date="2022-12" db="EMBL/GenBank/DDBJ databases">
        <title>Genome assemblies of Blomia tropicalis.</title>
        <authorList>
            <person name="Cui Y."/>
        </authorList>
    </citation>
    <scope>NUCLEOTIDE SEQUENCE</scope>
    <source>
        <tissue evidence="7">Adult mites</tissue>
    </source>
</reference>
<dbReference type="AlphaFoldDB" id="A0A9Q0M149"/>
<dbReference type="GO" id="GO:0005615">
    <property type="term" value="C:extracellular space"/>
    <property type="evidence" value="ECO:0007669"/>
    <property type="project" value="TreeGrafter"/>
</dbReference>
<comment type="caution">
    <text evidence="7">The sequence shown here is derived from an EMBL/GenBank/DDBJ whole genome shotgun (WGS) entry which is preliminary data.</text>
</comment>
<proteinExistence type="inferred from homology"/>
<feature type="domain" description="Lipase" evidence="6">
    <location>
        <begin position="61"/>
        <end position="374"/>
    </location>
</feature>
<evidence type="ECO:0000259" key="6">
    <source>
        <dbReference type="Pfam" id="PF00151"/>
    </source>
</evidence>
<dbReference type="GO" id="GO:0016042">
    <property type="term" value="P:lipid catabolic process"/>
    <property type="evidence" value="ECO:0007669"/>
    <property type="project" value="TreeGrafter"/>
</dbReference>
<accession>A0A9Q0M149</accession>
<dbReference type="InterPro" id="IPR013818">
    <property type="entry name" value="Lipase"/>
</dbReference>
<keyword evidence="3" id="KW-0964">Secreted</keyword>
<keyword evidence="5" id="KW-0732">Signal</keyword>
<dbReference type="Gene3D" id="3.40.50.1820">
    <property type="entry name" value="alpha/beta hydrolase"/>
    <property type="match status" value="1"/>
</dbReference>
<feature type="chain" id="PRO_5040276770" description="Lipase domain-containing protein" evidence="5">
    <location>
        <begin position="18"/>
        <end position="377"/>
    </location>
</feature>
<dbReference type="GO" id="GO:0016298">
    <property type="term" value="F:lipase activity"/>
    <property type="evidence" value="ECO:0007669"/>
    <property type="project" value="InterPro"/>
</dbReference>
<evidence type="ECO:0000256" key="4">
    <source>
        <dbReference type="RuleBase" id="RU004262"/>
    </source>
</evidence>
<dbReference type="OrthoDB" id="6422033at2759"/>
<evidence type="ECO:0000256" key="5">
    <source>
        <dbReference type="SAM" id="SignalP"/>
    </source>
</evidence>
<evidence type="ECO:0000313" key="8">
    <source>
        <dbReference type="Proteomes" id="UP001142055"/>
    </source>
</evidence>
<protein>
    <recommendedName>
        <fullName evidence="6">Lipase domain-containing protein</fullName>
    </recommendedName>
</protein>
<dbReference type="EMBL" id="JAPWDV010000004">
    <property type="protein sequence ID" value="KAJ6215630.1"/>
    <property type="molecule type" value="Genomic_DNA"/>
</dbReference>
<dbReference type="SUPFAM" id="SSF53474">
    <property type="entry name" value="alpha/beta-Hydrolases"/>
    <property type="match status" value="1"/>
</dbReference>
<dbReference type="InterPro" id="IPR000734">
    <property type="entry name" value="TAG_lipase"/>
</dbReference>